<keyword evidence="3" id="KW-0498">Mitosis</keyword>
<dbReference type="GO" id="GO:0031145">
    <property type="term" value="P:anaphase-promoting complex-dependent catabolic process"/>
    <property type="evidence" value="ECO:0007669"/>
    <property type="project" value="InterPro"/>
</dbReference>
<gene>
    <name evidence="8" type="ORF">RRG08_034398</name>
</gene>
<protein>
    <recommendedName>
        <fullName evidence="1">Anaphase-promoting complex subunit 4</fullName>
    </recommendedName>
</protein>
<name>A0AAE0YCW3_9GAST</name>
<evidence type="ECO:0000256" key="2">
    <source>
        <dbReference type="ARBA" id="ARBA00022618"/>
    </source>
</evidence>
<keyword evidence="5" id="KW-0131">Cell cycle</keyword>
<evidence type="ECO:0000256" key="1">
    <source>
        <dbReference type="ARBA" id="ARBA00016067"/>
    </source>
</evidence>
<dbReference type="EMBL" id="JAWDGP010006429">
    <property type="protein sequence ID" value="KAK3741353.1"/>
    <property type="molecule type" value="Genomic_DNA"/>
</dbReference>
<dbReference type="GO" id="GO:0051301">
    <property type="term" value="P:cell division"/>
    <property type="evidence" value="ECO:0007669"/>
    <property type="project" value="UniProtKB-KW"/>
</dbReference>
<dbReference type="GO" id="GO:0070979">
    <property type="term" value="P:protein K11-linked ubiquitination"/>
    <property type="evidence" value="ECO:0007669"/>
    <property type="project" value="TreeGrafter"/>
</dbReference>
<keyword evidence="9" id="KW-1185">Reference proteome</keyword>
<comment type="caution">
    <text evidence="8">The sequence shown here is derived from an EMBL/GenBank/DDBJ whole genome shotgun (WGS) entry which is preliminary data.</text>
</comment>
<dbReference type="PANTHER" id="PTHR13260">
    <property type="entry name" value="ANAPHASE PROMOTING COMPLEX SUBUNIT 4 APC4"/>
    <property type="match status" value="1"/>
</dbReference>
<evidence type="ECO:0000313" key="9">
    <source>
        <dbReference type="Proteomes" id="UP001283361"/>
    </source>
</evidence>
<reference evidence="8" key="1">
    <citation type="journal article" date="2023" name="G3 (Bethesda)">
        <title>A reference genome for the long-term kleptoplast-retaining sea slug Elysia crispata morphotype clarki.</title>
        <authorList>
            <person name="Eastman K.E."/>
            <person name="Pendleton A.L."/>
            <person name="Shaikh M.A."/>
            <person name="Suttiyut T."/>
            <person name="Ogas R."/>
            <person name="Tomko P."/>
            <person name="Gavelis G."/>
            <person name="Widhalm J.R."/>
            <person name="Wisecaver J.H."/>
        </authorList>
    </citation>
    <scope>NUCLEOTIDE SEQUENCE</scope>
    <source>
        <strain evidence="8">ECLA1</strain>
    </source>
</reference>
<dbReference type="AlphaFoldDB" id="A0AAE0YCW3"/>
<dbReference type="Pfam" id="PF12896">
    <property type="entry name" value="ANAPC4"/>
    <property type="match status" value="1"/>
</dbReference>
<evidence type="ECO:0000256" key="5">
    <source>
        <dbReference type="ARBA" id="ARBA00023306"/>
    </source>
</evidence>
<organism evidence="8 9">
    <name type="scientific">Elysia crispata</name>
    <name type="common">lettuce slug</name>
    <dbReference type="NCBI Taxonomy" id="231223"/>
    <lineage>
        <taxon>Eukaryota</taxon>
        <taxon>Metazoa</taxon>
        <taxon>Spiralia</taxon>
        <taxon>Lophotrochozoa</taxon>
        <taxon>Mollusca</taxon>
        <taxon>Gastropoda</taxon>
        <taxon>Heterobranchia</taxon>
        <taxon>Euthyneura</taxon>
        <taxon>Panpulmonata</taxon>
        <taxon>Sacoglossa</taxon>
        <taxon>Placobranchoidea</taxon>
        <taxon>Plakobranchidae</taxon>
        <taxon>Elysia</taxon>
    </lineage>
</organism>
<accession>A0AAE0YCW3</accession>
<dbReference type="GO" id="GO:0005680">
    <property type="term" value="C:anaphase-promoting complex"/>
    <property type="evidence" value="ECO:0007669"/>
    <property type="project" value="InterPro"/>
</dbReference>
<evidence type="ECO:0000256" key="6">
    <source>
        <dbReference type="SAM" id="MobiDB-lite"/>
    </source>
</evidence>
<evidence type="ECO:0000256" key="3">
    <source>
        <dbReference type="ARBA" id="ARBA00022776"/>
    </source>
</evidence>
<feature type="compositionally biased region" description="Acidic residues" evidence="6">
    <location>
        <begin position="261"/>
        <end position="274"/>
    </location>
</feature>
<proteinExistence type="predicted"/>
<feature type="domain" description="Anaphase-promoting complex subunit 4 long" evidence="7">
    <location>
        <begin position="88"/>
        <end position="228"/>
    </location>
</feature>
<dbReference type="InterPro" id="IPR024790">
    <property type="entry name" value="APC4_long_dom"/>
</dbReference>
<feature type="region of interest" description="Disordered" evidence="6">
    <location>
        <begin position="261"/>
        <end position="283"/>
    </location>
</feature>
<dbReference type="GO" id="GO:0034399">
    <property type="term" value="C:nuclear periphery"/>
    <property type="evidence" value="ECO:0007669"/>
    <property type="project" value="TreeGrafter"/>
</dbReference>
<dbReference type="PANTHER" id="PTHR13260:SF0">
    <property type="entry name" value="ANAPHASE-PROMOTING COMPLEX SUBUNIT 4"/>
    <property type="match status" value="1"/>
</dbReference>
<dbReference type="Proteomes" id="UP001283361">
    <property type="component" value="Unassembled WGS sequence"/>
</dbReference>
<evidence type="ECO:0000313" key="8">
    <source>
        <dbReference type="EMBL" id="KAK3741353.1"/>
    </source>
</evidence>
<evidence type="ECO:0000256" key="4">
    <source>
        <dbReference type="ARBA" id="ARBA00022786"/>
    </source>
</evidence>
<keyword evidence="2" id="KW-0132">Cell division</keyword>
<keyword evidence="4" id="KW-0833">Ubl conjugation pathway</keyword>
<dbReference type="InterPro" id="IPR024789">
    <property type="entry name" value="APC4"/>
</dbReference>
<sequence>MGVSLDFVEEDRWAGRLRKLTVSVELKVFPVEAQKSQYCRKSALPTCEASRLGLHSSGQSVLCKFECGQSAITQTMCLVTPKDSTNQHALLDRKEGSVSNDFLELLLFGTTSLETQSFLLQDLTDKGLKKLGYSIENSYSDIQKLVVCQLQRATQNMTAHLSDLHGMSQWYDKFGVLGLSQEAVHAALQSAGEFAVSAHEMQQVIDTSIKNFKAFFRWLYIAILRLSNEQPPAEINKMTQHDIKFVADFLKDSFTNLLGEDDDEKMDASTESESDSSGSNSGFRLEKVGQYLKDVDLVQPPDYNKNPWVKFLDSSTALKGSKVLHSRSMQGKSMKQRKTMMVGNYLATEKPIAKTVGDSMRSVSSFQLFAYSNTQQKSPKVSQFIDEKTNMLWSVFVEKDVSVEFLYLMRHPIHDTSFIEVSRIKVGMIGEPNQEDQSSER</sequence>
<evidence type="ECO:0000259" key="7">
    <source>
        <dbReference type="Pfam" id="PF12896"/>
    </source>
</evidence>